<evidence type="ECO:0000313" key="2">
    <source>
        <dbReference type="Proteomes" id="UP000018896"/>
    </source>
</evidence>
<dbReference type="AlphaFoldDB" id="W4R1H3"/>
<reference evidence="1 2" key="1">
    <citation type="journal article" date="2014" name="Genome Announc.">
        <title>Draft Genome Sequences of Three Alkaliphilic Bacillus Strains, Bacillus wakoensis JCM 9140T, Bacillus akibai JCM 9157T, and Bacillus hemicellulosilyticus JCM 9152T.</title>
        <authorList>
            <person name="Yuki M."/>
            <person name="Oshima K."/>
            <person name="Suda W."/>
            <person name="Oshida Y."/>
            <person name="Kitamura K."/>
            <person name="Iida T."/>
            <person name="Hattori M."/>
            <person name="Ohkuma M."/>
        </authorList>
    </citation>
    <scope>NUCLEOTIDE SEQUENCE [LARGE SCALE GENOMIC DNA]</scope>
    <source>
        <strain evidence="1 2">JCM 9157</strain>
    </source>
</reference>
<gene>
    <name evidence="1" type="ORF">JCM9157_4676</name>
</gene>
<keyword evidence="2" id="KW-1185">Reference proteome</keyword>
<name>W4R1H3_HALA3</name>
<accession>W4R1H3</accession>
<evidence type="ECO:0000313" key="1">
    <source>
        <dbReference type="EMBL" id="GAE37399.1"/>
    </source>
</evidence>
<organism evidence="1 2">
    <name type="scientific">Halalkalibacter akibai (strain ATCC 43226 / DSM 21942 / CIP 109018 / JCM 9157 / 1139)</name>
    <name type="common">Bacillus akibai</name>
    <dbReference type="NCBI Taxonomy" id="1236973"/>
    <lineage>
        <taxon>Bacteria</taxon>
        <taxon>Bacillati</taxon>
        <taxon>Bacillota</taxon>
        <taxon>Bacilli</taxon>
        <taxon>Bacillales</taxon>
        <taxon>Bacillaceae</taxon>
        <taxon>Halalkalibacter</taxon>
    </lineage>
</organism>
<comment type="caution">
    <text evidence="1">The sequence shown here is derived from an EMBL/GenBank/DDBJ whole genome shotgun (WGS) entry which is preliminary data.</text>
</comment>
<dbReference type="Proteomes" id="UP000018896">
    <property type="component" value="Unassembled WGS sequence"/>
</dbReference>
<dbReference type="EMBL" id="BAUV01000071">
    <property type="protein sequence ID" value="GAE37399.1"/>
    <property type="molecule type" value="Genomic_DNA"/>
</dbReference>
<sequence>MQKTAREWTVREDAILLCHLRMYNKYVKSLQRGELGEKKLHFAKTLQDRYSDKLKDREPETIYPHLDYLLKLVKGEFTESKLDKLKKSDVENYHGLWSRAAV</sequence>
<proteinExistence type="predicted"/>
<dbReference type="RefSeq" id="WP_035668114.1">
    <property type="nucleotide sequence ID" value="NZ_BAUV01000071.1"/>
</dbReference>
<protein>
    <submittedName>
        <fullName evidence="1">Uncharacterized protein</fullName>
    </submittedName>
</protein>